<sequence length="77" mass="8476">MAGIISEKISDQGFGQLLIAGLLHKEMLDPGGHSTHIEDPVSHFYPLRIDVDHTEVSVDRVISFVSKVLFTTTTITL</sequence>
<protein>
    <submittedName>
        <fullName evidence="1">Hypothetical cytosolic protein</fullName>
    </submittedName>
</protein>
<dbReference type="EMBL" id="CP000252">
    <property type="protein sequence ID" value="ABC78772.1"/>
    <property type="molecule type" value="Genomic_DNA"/>
</dbReference>
<dbReference type="InParanoid" id="Q2LXF9"/>
<dbReference type="AlphaFoldDB" id="Q2LXF9"/>
<dbReference type="RefSeq" id="WP_011418788.1">
    <property type="nucleotide sequence ID" value="NC_007759.1"/>
</dbReference>
<dbReference type="STRING" id="56780.SYN_03069"/>
<organism evidence="1 2">
    <name type="scientific">Syntrophus aciditrophicus (strain SB)</name>
    <dbReference type="NCBI Taxonomy" id="56780"/>
    <lineage>
        <taxon>Bacteria</taxon>
        <taxon>Pseudomonadati</taxon>
        <taxon>Thermodesulfobacteriota</taxon>
        <taxon>Syntrophia</taxon>
        <taxon>Syntrophales</taxon>
        <taxon>Syntrophaceae</taxon>
        <taxon>Syntrophus</taxon>
    </lineage>
</organism>
<reference evidence="1 2" key="1">
    <citation type="journal article" date="2007" name="Proc. Natl. Acad. Sci. U.S.A.">
        <title>The genome of Syntrophus aciditrophicus: life at the thermodynamic limit of microbial growth.</title>
        <authorList>
            <person name="McInerney M.J."/>
            <person name="Rohlin L."/>
            <person name="Mouttaki H."/>
            <person name="Kim U."/>
            <person name="Krupp R.S."/>
            <person name="Rios-Hernandez L."/>
            <person name="Sieber J."/>
            <person name="Struchtemeyer C.G."/>
            <person name="Bhattacharyya A."/>
            <person name="Campbell J.W."/>
            <person name="Gunsalus R.P."/>
        </authorList>
    </citation>
    <scope>NUCLEOTIDE SEQUENCE [LARGE SCALE GENOMIC DNA]</scope>
    <source>
        <strain evidence="1 2">SB</strain>
    </source>
</reference>
<proteinExistence type="predicted"/>
<dbReference type="HOGENOM" id="CLU_2636746_0_0_7"/>
<dbReference type="Proteomes" id="UP000001933">
    <property type="component" value="Chromosome"/>
</dbReference>
<evidence type="ECO:0000313" key="2">
    <source>
        <dbReference type="Proteomes" id="UP000001933"/>
    </source>
</evidence>
<dbReference type="KEGG" id="sat:SYN_03069"/>
<accession>Q2LXF9</accession>
<evidence type="ECO:0000313" key="1">
    <source>
        <dbReference type="EMBL" id="ABC78772.1"/>
    </source>
</evidence>
<keyword evidence="2" id="KW-1185">Reference proteome</keyword>
<name>Q2LXF9_SYNAS</name>
<gene>
    <name evidence="1" type="ORF">SYN_03069</name>
</gene>